<comment type="caution">
    <text evidence="3">The sequence shown here is derived from an EMBL/GenBank/DDBJ whole genome shotgun (WGS) entry which is preliminary data.</text>
</comment>
<reference evidence="3 4" key="1">
    <citation type="journal article" date="2019" name="Sci. Rep.">
        <title>A high-quality genome of Eragrostis curvula grass provides insights into Poaceae evolution and supports new strategies to enhance forage quality.</title>
        <authorList>
            <person name="Carballo J."/>
            <person name="Santos B.A.C.M."/>
            <person name="Zappacosta D."/>
            <person name="Garbus I."/>
            <person name="Selva J.P."/>
            <person name="Gallo C.A."/>
            <person name="Diaz A."/>
            <person name="Albertini E."/>
            <person name="Caccamo M."/>
            <person name="Echenique V."/>
        </authorList>
    </citation>
    <scope>NUCLEOTIDE SEQUENCE [LARGE SCALE GENOMIC DNA]</scope>
    <source>
        <strain evidence="4">cv. Victoria</strain>
        <tissue evidence="3">Leaf</tissue>
    </source>
</reference>
<keyword evidence="4" id="KW-1185">Reference proteome</keyword>
<sequence length="557" mass="60975">MRRLPKSLLLASLSKPLLRRRAPLPLLHPPPPHSRPRILPFSTQTLSPAAPPDAAPTAKPAGLAFLEAAEVQESAGDHQQALDLALKSLVPLQESHGGWSLPVARALRLAGAAASRTGRISDVLESLSAAAEIVDYLRGARRGDKDVAAVGAAVYEQLARAKTTEGRRWDAVADLRRALELKAVFLEAGSGELGDTYRDVAEAYAGVLDFDKALPLCLKALEIAEGRPGENSTEVAKVRRILAVVYTGLGRNEEALEQTELVRMVYEKLGLDVELSQVEIDGANVRVLLGRSEEAMNYLKRVLERSGKDSEERALAYVTMAKILSFQDRCEDSRRCLEIACRIIDAKDSMNPERVAEAYAEISMLYESMTEFETSLTMMNKTLALVEGASEMQHVAGSISARMGWLLLLTRRVGEAVPYLESAVDKLKNCFGPKHFGLGFAYKHLGQAYLEMDQHQSAVKFLLLAKDIINATFGPAHEDSIDTNQCLANAYGVMGSYKLAMDFQEQVIDAYKSCGTDSLEELREAERLLEQLKKKAQGSRAAVFPANSLPVLPENND</sequence>
<dbReference type="OrthoDB" id="626167at2759"/>
<proteinExistence type="predicted"/>
<dbReference type="SMART" id="SM00028">
    <property type="entry name" value="TPR"/>
    <property type="match status" value="10"/>
</dbReference>
<dbReference type="InterPro" id="IPR019734">
    <property type="entry name" value="TPR_rpt"/>
</dbReference>
<evidence type="ECO:0000313" key="4">
    <source>
        <dbReference type="Proteomes" id="UP000324897"/>
    </source>
</evidence>
<feature type="non-terminal residue" evidence="3">
    <location>
        <position position="1"/>
    </location>
</feature>
<protein>
    <recommendedName>
        <fullName evidence="5">MalT-like TPR region domain-containing protein</fullName>
    </recommendedName>
</protein>
<keyword evidence="1" id="KW-0175">Coiled coil</keyword>
<evidence type="ECO:0008006" key="5">
    <source>
        <dbReference type="Google" id="ProtNLM"/>
    </source>
</evidence>
<dbReference type="Gramene" id="TVU48368">
    <property type="protein sequence ID" value="TVU48368"/>
    <property type="gene ID" value="EJB05_08002"/>
</dbReference>
<accession>A0A5J9WJG4</accession>
<organism evidence="3 4">
    <name type="scientific">Eragrostis curvula</name>
    <name type="common">weeping love grass</name>
    <dbReference type="NCBI Taxonomy" id="38414"/>
    <lineage>
        <taxon>Eukaryota</taxon>
        <taxon>Viridiplantae</taxon>
        <taxon>Streptophyta</taxon>
        <taxon>Embryophyta</taxon>
        <taxon>Tracheophyta</taxon>
        <taxon>Spermatophyta</taxon>
        <taxon>Magnoliopsida</taxon>
        <taxon>Liliopsida</taxon>
        <taxon>Poales</taxon>
        <taxon>Poaceae</taxon>
        <taxon>PACMAD clade</taxon>
        <taxon>Chloridoideae</taxon>
        <taxon>Eragrostideae</taxon>
        <taxon>Eragrostidinae</taxon>
        <taxon>Eragrostis</taxon>
    </lineage>
</organism>
<gene>
    <name evidence="3" type="ORF">EJB05_08002</name>
</gene>
<feature type="coiled-coil region" evidence="1">
    <location>
        <begin position="515"/>
        <end position="542"/>
    </location>
</feature>
<dbReference type="InterPro" id="IPR011990">
    <property type="entry name" value="TPR-like_helical_dom_sf"/>
</dbReference>
<dbReference type="Proteomes" id="UP000324897">
    <property type="component" value="Chromosome 5"/>
</dbReference>
<dbReference type="EMBL" id="RWGY01000004">
    <property type="protein sequence ID" value="TVU48368.1"/>
    <property type="molecule type" value="Genomic_DNA"/>
</dbReference>
<evidence type="ECO:0000313" key="3">
    <source>
        <dbReference type="EMBL" id="TVU48368.1"/>
    </source>
</evidence>
<dbReference type="PANTHER" id="PTHR47459:SF3">
    <property type="entry name" value="OS03G0149400 PROTEIN"/>
    <property type="match status" value="1"/>
</dbReference>
<dbReference type="SUPFAM" id="SSF48452">
    <property type="entry name" value="TPR-like"/>
    <property type="match status" value="2"/>
</dbReference>
<feature type="region of interest" description="Disordered" evidence="2">
    <location>
        <begin position="22"/>
        <end position="58"/>
    </location>
</feature>
<dbReference type="Pfam" id="PF13424">
    <property type="entry name" value="TPR_12"/>
    <property type="match status" value="2"/>
</dbReference>
<name>A0A5J9WJG4_9POAL</name>
<evidence type="ECO:0000256" key="1">
    <source>
        <dbReference type="SAM" id="Coils"/>
    </source>
</evidence>
<dbReference type="PANTHER" id="PTHR47459">
    <property type="entry name" value="KINESIN LIGHT CHAIN-RELATED"/>
    <property type="match status" value="1"/>
</dbReference>
<dbReference type="Gene3D" id="1.25.40.10">
    <property type="entry name" value="Tetratricopeptide repeat domain"/>
    <property type="match status" value="2"/>
</dbReference>
<dbReference type="AlphaFoldDB" id="A0A5J9WJG4"/>
<evidence type="ECO:0000256" key="2">
    <source>
        <dbReference type="SAM" id="MobiDB-lite"/>
    </source>
</evidence>